<feature type="compositionally biased region" description="Pro residues" evidence="7">
    <location>
        <begin position="44"/>
        <end position="58"/>
    </location>
</feature>
<reference evidence="9 10" key="1">
    <citation type="journal article" date="2022" name="Front. Cell. Infect. Microbiol.">
        <title>The Genomes of Two Strains of Taenia crassiceps the Animal Model for the Study of Human Cysticercosis.</title>
        <authorList>
            <person name="Bobes R.J."/>
            <person name="Estrada K."/>
            <person name="Rios-Valencia D.G."/>
            <person name="Calderon-Gallegos A."/>
            <person name="de la Torre P."/>
            <person name="Carrero J.C."/>
            <person name="Sanchez-Flores A."/>
            <person name="Laclette J.P."/>
        </authorList>
    </citation>
    <scope>NUCLEOTIDE SEQUENCE [LARGE SCALE GENOMIC DNA]</scope>
    <source>
        <strain evidence="9">WFUcys</strain>
    </source>
</reference>
<dbReference type="InterPro" id="IPR000210">
    <property type="entry name" value="BTB/POZ_dom"/>
</dbReference>
<dbReference type="Gene3D" id="2.60.220.50">
    <property type="match status" value="1"/>
</dbReference>
<feature type="domain" description="BTB" evidence="8">
    <location>
        <begin position="1135"/>
        <end position="1221"/>
    </location>
</feature>
<sequence>MALLRFRAGGQGLLGNGFAPPPPPPPPPPMEPGPGNSAGIDDMYPPPPSLTGPTPPHQQQPMGGGGGVGAVSQPTYYPHPLFSSSYLSPARLFRLCIPSPPPAPADVVHEVLYDSLLNAANTPSNGFAKDGNAVLLFADVSRGGHLTPHHSEVNLLPLGVASLKRYEGSYINCSLPKTLIYGPITFEYGQLRSIAVSTDGSFIRFVVWFTPYRKSRIQSHKLQNPCNLLKGDEIRVEYGNKMKCVRVGKLHPQAPIDSVPAKLDSLYAKVSVIAEGRAFEVMELDGDICMPAAQLKLDTAYEVALYANTSTRTGRDTHRIRLGRRFGAALSVKVTRPQFTAETLIIRVPEHVVLKGTVRGGNDFRAVGFCWQCEVQCSNGSTWNISEGMMRLLEGSKTNTLVISPEFIRQLPDQGQLHVCTSLAHPQLENLKSCLTLDVWSPTTCDQCSLDAPPIIHDFQRVCVVCDCPPIQGKFEFYAVEGGIQMCIRSLPSSSLYIDKCFHDITFVRSTPEEFEKQMTDILSGSNDILDESIASKDPNTISATVQAMCAQIREFVNSSLTQSSPTTAGGKRDMIAQLTGKLVEALEEVRLVDYEHLLPLSSGLEAVATVSSEITFTTMNRMQKKLVEVEYVLPQLLSHSSFQNVFNLVRRFTNIGVYLLEGMRYQYEKPSPSLNRTQPQELDYETDIDADPVESFNALILKHIREFQRLTSVIRAPIGTTCERCQYQKARHASLVCQAKSVTEVLKNINSVLAGSLHEVLVPGGPMFQANFSTGDSVRFCRAMTCDLVNDREACGESNIIIPNLTDLQNLEDIVIRTSRFADNIYPFFNRGQHNPRSSLVSLTFYAEGRALNISGNQLPFRFTLTRNTATIGAAKRDLEFGEQEVQLPEPIVAVDGTLVHQLLIMHRFKIDQEKTTFVFQLHPTETTTCPQYLLIARFSIPPNLQVLDDYGSFYWAMLPSSTSACENLSDVREWRQIYSLYIYPDVLGRLKAEADARTRHLKIRAEELNLLYIGYRQLSANELNHYDEMNPPPVPYPFRDQINATAYVSAIMPSCVHITPGEDAWRSSGCKAVPSLNPDEILCQCTHLTTFAADFMPMRQSAHFKYILQRDYSTRVSTPAYLVTVAIALSTLLVTRESHEIAAHRLVLCTRFPLIGDQILSHEGKRIEWKRFSTNIVQAAMDYAYTGNATLNSDNVTGLFLLAHNLRCSLLITWCVDYMRGRITLENLEEIWFIANATANRDLIDECIPLMAVIFEGLSDSRRFFRCTEVEGFTALLNVLRLSGVAEETKLRAIAIWLDSPSHLSDRLNLDKLPATLIAGITSGESDIAFSKECRKILLNTWRDARRVNDNPPRHSGSVAKCNSTKVMESIFLHAWDEESAYGVLTSLPQAKDAGNLRYCAPYRRNCSVATLNDDVYIIGGKDDNGKSLSQVERVNLYNGQIHSTTPMSRPRSGASAVASDRSILVFGGYDKTRNVMLSSCEEYDPVADRWTALPNMPTARYATGAVYIPDVGEVVVGGYDGIGKSASDLNTAELLLDSKEGTEGERIWCAITPMLQPRSWPTGVYSDGRVFVARVGDDSVEALTLSSGHWTLICRSFVVDSYPFSMAAFGERLLLAADNGSIYELKKSTGKKEPQAPEFTWDLICRLHNVSHVTLIARRLNKGAA</sequence>
<keyword evidence="2" id="KW-0880">Kelch repeat</keyword>
<dbReference type="Gene3D" id="2.120.10.80">
    <property type="entry name" value="Kelch-type beta propeller"/>
    <property type="match status" value="1"/>
</dbReference>
<evidence type="ECO:0000256" key="6">
    <source>
        <dbReference type="ARBA" id="ARBA00023136"/>
    </source>
</evidence>
<evidence type="ECO:0000256" key="1">
    <source>
        <dbReference type="ARBA" id="ARBA00004370"/>
    </source>
</evidence>
<keyword evidence="4" id="KW-0677">Repeat</keyword>
<evidence type="ECO:0000256" key="4">
    <source>
        <dbReference type="ARBA" id="ARBA00022737"/>
    </source>
</evidence>
<dbReference type="CDD" id="cd18186">
    <property type="entry name" value="BTB_POZ_ZBTB_KLHL-like"/>
    <property type="match status" value="1"/>
</dbReference>
<protein>
    <submittedName>
        <fullName evidence="9">Kelch-like protein 12</fullName>
    </submittedName>
</protein>
<comment type="caution">
    <text evidence="9">The sequence shown here is derived from an EMBL/GenBank/DDBJ whole genome shotgun (WGS) entry which is preliminary data.</text>
</comment>
<dbReference type="Pfam" id="PF00651">
    <property type="entry name" value="BTB"/>
    <property type="match status" value="1"/>
</dbReference>
<dbReference type="InterPro" id="IPR011333">
    <property type="entry name" value="SKP1/BTB/POZ_sf"/>
</dbReference>
<dbReference type="PANTHER" id="PTHR24412:SF489">
    <property type="entry name" value="RING FINGER DOMAIN AND KELCH REPEAT-CONTAINING PROTEIN DDB_G0271372"/>
    <property type="match status" value="1"/>
</dbReference>
<evidence type="ECO:0000256" key="7">
    <source>
        <dbReference type="SAM" id="MobiDB-lite"/>
    </source>
</evidence>
<dbReference type="InterPro" id="IPR006652">
    <property type="entry name" value="Kelch_1"/>
</dbReference>
<dbReference type="SUPFAM" id="SSF54695">
    <property type="entry name" value="POZ domain"/>
    <property type="match status" value="1"/>
</dbReference>
<evidence type="ECO:0000313" key="10">
    <source>
        <dbReference type="Proteomes" id="UP001651158"/>
    </source>
</evidence>
<gene>
    <name evidence="9" type="ORF">TcWFU_000734</name>
</gene>
<feature type="region of interest" description="Disordered" evidence="7">
    <location>
        <begin position="1"/>
        <end position="70"/>
    </location>
</feature>
<keyword evidence="5" id="KW-1133">Transmembrane helix</keyword>
<dbReference type="Gene3D" id="3.30.710.10">
    <property type="entry name" value="Potassium Channel Kv1.1, Chain A"/>
    <property type="match status" value="1"/>
</dbReference>
<dbReference type="Pfam" id="PF01825">
    <property type="entry name" value="GPS"/>
    <property type="match status" value="1"/>
</dbReference>
<keyword evidence="6" id="KW-0472">Membrane</keyword>
<dbReference type="InterPro" id="IPR015915">
    <property type="entry name" value="Kelch-typ_b-propeller"/>
</dbReference>
<dbReference type="InterPro" id="IPR046338">
    <property type="entry name" value="GAIN_dom_sf"/>
</dbReference>
<evidence type="ECO:0000256" key="5">
    <source>
        <dbReference type="ARBA" id="ARBA00022989"/>
    </source>
</evidence>
<evidence type="ECO:0000259" key="8">
    <source>
        <dbReference type="Pfam" id="PF00651"/>
    </source>
</evidence>
<accession>A0ABR4QA79</accession>
<name>A0ABR4QA79_9CEST</name>
<dbReference type="SUPFAM" id="SSF117281">
    <property type="entry name" value="Kelch motif"/>
    <property type="match status" value="1"/>
</dbReference>
<evidence type="ECO:0000313" key="9">
    <source>
        <dbReference type="EMBL" id="KAL5106535.1"/>
    </source>
</evidence>
<dbReference type="SMART" id="SM00612">
    <property type="entry name" value="Kelch"/>
    <property type="match status" value="3"/>
</dbReference>
<dbReference type="Proteomes" id="UP001651158">
    <property type="component" value="Unassembled WGS sequence"/>
</dbReference>
<dbReference type="InterPro" id="IPR000203">
    <property type="entry name" value="GPS"/>
</dbReference>
<dbReference type="Pfam" id="PF01344">
    <property type="entry name" value="Kelch_1"/>
    <property type="match status" value="2"/>
</dbReference>
<dbReference type="EMBL" id="JAKROA010000005">
    <property type="protein sequence ID" value="KAL5106535.1"/>
    <property type="molecule type" value="Genomic_DNA"/>
</dbReference>
<feature type="compositionally biased region" description="Pro residues" evidence="7">
    <location>
        <begin position="19"/>
        <end position="32"/>
    </location>
</feature>
<evidence type="ECO:0000256" key="3">
    <source>
        <dbReference type="ARBA" id="ARBA00022692"/>
    </source>
</evidence>
<dbReference type="PANTHER" id="PTHR24412">
    <property type="entry name" value="KELCH PROTEIN"/>
    <property type="match status" value="1"/>
</dbReference>
<organism evidence="9 10">
    <name type="scientific">Taenia crassiceps</name>
    <dbReference type="NCBI Taxonomy" id="6207"/>
    <lineage>
        <taxon>Eukaryota</taxon>
        <taxon>Metazoa</taxon>
        <taxon>Spiralia</taxon>
        <taxon>Lophotrochozoa</taxon>
        <taxon>Platyhelminthes</taxon>
        <taxon>Cestoda</taxon>
        <taxon>Eucestoda</taxon>
        <taxon>Cyclophyllidea</taxon>
        <taxon>Taeniidae</taxon>
        <taxon>Taenia</taxon>
    </lineage>
</organism>
<keyword evidence="10" id="KW-1185">Reference proteome</keyword>
<comment type="subcellular location">
    <subcellularLocation>
        <location evidence="1">Membrane</location>
    </subcellularLocation>
</comment>
<keyword evidence="3" id="KW-0812">Transmembrane</keyword>
<evidence type="ECO:0000256" key="2">
    <source>
        <dbReference type="ARBA" id="ARBA00022441"/>
    </source>
</evidence>
<proteinExistence type="predicted"/>